<comment type="caution">
    <text evidence="1">The sequence shown here is derived from an EMBL/GenBank/DDBJ whole genome shotgun (WGS) entry which is preliminary data.</text>
</comment>
<reference evidence="1" key="2">
    <citation type="submission" date="2020-09" db="EMBL/GenBank/DDBJ databases">
        <authorList>
            <person name="Sun Q."/>
            <person name="Ohkuma M."/>
        </authorList>
    </citation>
    <scope>NUCLEOTIDE SEQUENCE</scope>
    <source>
        <strain evidence="1">JCM 4386</strain>
    </source>
</reference>
<gene>
    <name evidence="1" type="ORF">GCM10010269_03050</name>
</gene>
<evidence type="ECO:0000313" key="2">
    <source>
        <dbReference type="Proteomes" id="UP000606194"/>
    </source>
</evidence>
<evidence type="ECO:0000313" key="1">
    <source>
        <dbReference type="EMBL" id="GGR67642.1"/>
    </source>
</evidence>
<reference evidence="1" key="1">
    <citation type="journal article" date="2014" name="Int. J. Syst. Evol. Microbiol.">
        <title>Complete genome sequence of Corynebacterium casei LMG S-19264T (=DSM 44701T), isolated from a smear-ripened cheese.</title>
        <authorList>
            <consortium name="US DOE Joint Genome Institute (JGI-PGF)"/>
            <person name="Walter F."/>
            <person name="Albersmeier A."/>
            <person name="Kalinowski J."/>
            <person name="Ruckert C."/>
        </authorList>
    </citation>
    <scope>NUCLEOTIDE SEQUENCE</scope>
    <source>
        <strain evidence="1">JCM 4386</strain>
    </source>
</reference>
<keyword evidence="2" id="KW-1185">Reference proteome</keyword>
<dbReference type="EMBL" id="BMTL01000001">
    <property type="protein sequence ID" value="GGR67642.1"/>
    <property type="molecule type" value="Genomic_DNA"/>
</dbReference>
<organism evidence="1 2">
    <name type="scientific">Streptomyces humidus</name>
    <dbReference type="NCBI Taxonomy" id="52259"/>
    <lineage>
        <taxon>Bacteria</taxon>
        <taxon>Bacillati</taxon>
        <taxon>Actinomycetota</taxon>
        <taxon>Actinomycetes</taxon>
        <taxon>Kitasatosporales</taxon>
        <taxon>Streptomycetaceae</taxon>
        <taxon>Streptomyces</taxon>
    </lineage>
</organism>
<accession>A0A918FQE8</accession>
<dbReference type="Proteomes" id="UP000606194">
    <property type="component" value="Unassembled WGS sequence"/>
</dbReference>
<dbReference type="AlphaFoldDB" id="A0A918FQE8"/>
<sequence length="68" mass="7097">MFRPTVGRSDAWDPEGRDRLFGGVVGGDFGRFVGGVVGGGGRRGLQPVLTTTVLAALSCRPCLYGLSK</sequence>
<protein>
    <submittedName>
        <fullName evidence="1">Uncharacterized protein</fullName>
    </submittedName>
</protein>
<proteinExistence type="predicted"/>
<name>A0A918FQE8_9ACTN</name>